<evidence type="ECO:0000259" key="3">
    <source>
        <dbReference type="PROSITE" id="PS50111"/>
    </source>
</evidence>
<protein>
    <submittedName>
        <fullName evidence="4">Chemotaxis protein</fullName>
    </submittedName>
</protein>
<dbReference type="InterPro" id="IPR004089">
    <property type="entry name" value="MCPsignal_dom"/>
</dbReference>
<accession>A0A3A3Z3E5</accession>
<keyword evidence="1 2" id="KW-0807">Transducer</keyword>
<dbReference type="Gene3D" id="1.10.287.950">
    <property type="entry name" value="Methyl-accepting chemotaxis protein"/>
    <property type="match status" value="1"/>
</dbReference>
<dbReference type="GO" id="GO:0007165">
    <property type="term" value="P:signal transduction"/>
    <property type="evidence" value="ECO:0007669"/>
    <property type="project" value="UniProtKB-KW"/>
</dbReference>
<dbReference type="Proteomes" id="UP000265614">
    <property type="component" value="Unassembled WGS sequence"/>
</dbReference>
<evidence type="ECO:0000256" key="2">
    <source>
        <dbReference type="PROSITE-ProRule" id="PRU00284"/>
    </source>
</evidence>
<dbReference type="SUPFAM" id="SSF58104">
    <property type="entry name" value="Methyl-accepting chemotaxis protein (MCP) signaling domain"/>
    <property type="match status" value="1"/>
</dbReference>
<keyword evidence="5" id="KW-1185">Reference proteome</keyword>
<name>A0A3A3Z3E5_9ACTN</name>
<organism evidence="4 5">
    <name type="scientific">Vallicoccus soli</name>
    <dbReference type="NCBI Taxonomy" id="2339232"/>
    <lineage>
        <taxon>Bacteria</taxon>
        <taxon>Bacillati</taxon>
        <taxon>Actinomycetota</taxon>
        <taxon>Actinomycetes</taxon>
        <taxon>Motilibacterales</taxon>
        <taxon>Vallicoccaceae</taxon>
        <taxon>Vallicoccus</taxon>
    </lineage>
</organism>
<dbReference type="GO" id="GO:0016020">
    <property type="term" value="C:membrane"/>
    <property type="evidence" value="ECO:0007669"/>
    <property type="project" value="InterPro"/>
</dbReference>
<evidence type="ECO:0000313" key="4">
    <source>
        <dbReference type="EMBL" id="RJK97934.1"/>
    </source>
</evidence>
<gene>
    <name evidence="4" type="ORF">D5H78_02930</name>
</gene>
<dbReference type="SMART" id="SM00283">
    <property type="entry name" value="MA"/>
    <property type="match status" value="1"/>
</dbReference>
<proteinExistence type="predicted"/>
<dbReference type="EMBL" id="QZEZ01000001">
    <property type="protein sequence ID" value="RJK97934.1"/>
    <property type="molecule type" value="Genomic_DNA"/>
</dbReference>
<feature type="domain" description="Methyl-accepting transducer" evidence="3">
    <location>
        <begin position="149"/>
        <end position="289"/>
    </location>
</feature>
<dbReference type="PROSITE" id="PS50111">
    <property type="entry name" value="CHEMOTAXIS_TRANSDUC_2"/>
    <property type="match status" value="1"/>
</dbReference>
<dbReference type="Gene3D" id="1.20.120.1530">
    <property type="match status" value="1"/>
</dbReference>
<comment type="caution">
    <text evidence="4">The sequence shown here is derived from an EMBL/GenBank/DDBJ whole genome shotgun (WGS) entry which is preliminary data.</text>
</comment>
<dbReference type="PANTHER" id="PTHR32089">
    <property type="entry name" value="METHYL-ACCEPTING CHEMOTAXIS PROTEIN MCPB"/>
    <property type="match status" value="1"/>
</dbReference>
<dbReference type="AlphaFoldDB" id="A0A3A3Z3E5"/>
<evidence type="ECO:0000256" key="1">
    <source>
        <dbReference type="ARBA" id="ARBA00023224"/>
    </source>
</evidence>
<dbReference type="Pfam" id="PF00015">
    <property type="entry name" value="MCPsignal"/>
    <property type="match status" value="1"/>
</dbReference>
<evidence type="ECO:0000313" key="5">
    <source>
        <dbReference type="Proteomes" id="UP000265614"/>
    </source>
</evidence>
<reference evidence="4 5" key="1">
    <citation type="submission" date="2018-09" db="EMBL/GenBank/DDBJ databases">
        <title>YIM 75000 draft genome.</title>
        <authorList>
            <person name="Tang S."/>
            <person name="Feng Y."/>
        </authorList>
    </citation>
    <scope>NUCLEOTIDE SEQUENCE [LARGE SCALE GENOMIC DNA]</scope>
    <source>
        <strain evidence="4 5">YIM 75000</strain>
    </source>
</reference>
<dbReference type="OrthoDB" id="5179380at2"/>
<dbReference type="RefSeq" id="WP_119948860.1">
    <property type="nucleotide sequence ID" value="NZ_QZEZ01000001.1"/>
</dbReference>
<dbReference type="PANTHER" id="PTHR32089:SF112">
    <property type="entry name" value="LYSOZYME-LIKE PROTEIN-RELATED"/>
    <property type="match status" value="1"/>
</dbReference>
<sequence length="325" mass="33386">MGGLGSLLGGRAARRGEAEQLALYREAVARVAEVCAAAARGDSEARVVGLPGAQEHQDLAALRTAVNGMLDRTDAFVREAGASLTAASEGRFHRRFLLRGMLGAFRDGAVTISRASAAMQAGTDRVESARTARLGLADEFETVVLSMSEQVATASTEMSASAAGLTGSAAAAVDEVGRAQETIRSLTRSSEEIQQVVALISEVAAQTKLLALNATIEAARAGEAGKGFAVVASEVKELADQTGRATEQVIAQVASIQQVTDAAVSVISGVGTTVAEMNALVEGIAVAVDGGSTGTLGGDDFSGLSQMAERLRAEMTDFLAVMRRD</sequence>